<dbReference type="Proteomes" id="UP001328107">
    <property type="component" value="Unassembled WGS sequence"/>
</dbReference>
<reference evidence="2" key="1">
    <citation type="submission" date="2022-10" db="EMBL/GenBank/DDBJ databases">
        <title>Genome assembly of Pristionchus species.</title>
        <authorList>
            <person name="Yoshida K."/>
            <person name="Sommer R.J."/>
        </authorList>
    </citation>
    <scope>NUCLEOTIDE SEQUENCE [LARGE SCALE GENOMIC DNA]</scope>
    <source>
        <strain evidence="2">RS5460</strain>
    </source>
</reference>
<comment type="caution">
    <text evidence="1">The sequence shown here is derived from an EMBL/GenBank/DDBJ whole genome shotgun (WGS) entry which is preliminary data.</text>
</comment>
<evidence type="ECO:0008006" key="3">
    <source>
        <dbReference type="Google" id="ProtNLM"/>
    </source>
</evidence>
<dbReference type="Gene3D" id="3.10.100.10">
    <property type="entry name" value="Mannose-Binding Protein A, subunit A"/>
    <property type="match status" value="1"/>
</dbReference>
<dbReference type="InterPro" id="IPR016187">
    <property type="entry name" value="CTDL_fold"/>
</dbReference>
<accession>A0AAN5I2T8</accession>
<organism evidence="1 2">
    <name type="scientific">Pristionchus mayeri</name>
    <dbReference type="NCBI Taxonomy" id="1317129"/>
    <lineage>
        <taxon>Eukaryota</taxon>
        <taxon>Metazoa</taxon>
        <taxon>Ecdysozoa</taxon>
        <taxon>Nematoda</taxon>
        <taxon>Chromadorea</taxon>
        <taxon>Rhabditida</taxon>
        <taxon>Rhabditina</taxon>
        <taxon>Diplogasteromorpha</taxon>
        <taxon>Diplogasteroidea</taxon>
        <taxon>Neodiplogasteridae</taxon>
        <taxon>Pristionchus</taxon>
    </lineage>
</organism>
<gene>
    <name evidence="1" type="ORF">PMAYCL1PPCAC_19859</name>
</gene>
<sequence length="84" mass="9834">NFQLNDGRRIKFPFKKFRRSETINLLLRCHYKCDEGEQSSIIPGKCVTSSDQKKTYEKAEMACLRLGMEIPSIDNDLENRMIFS</sequence>
<name>A0AAN5I2T8_9BILA</name>
<feature type="non-terminal residue" evidence="1">
    <location>
        <position position="1"/>
    </location>
</feature>
<dbReference type="EMBL" id="BTRK01000004">
    <property type="protein sequence ID" value="GMR49664.1"/>
    <property type="molecule type" value="Genomic_DNA"/>
</dbReference>
<keyword evidence="2" id="KW-1185">Reference proteome</keyword>
<dbReference type="CDD" id="cd00037">
    <property type="entry name" value="CLECT"/>
    <property type="match status" value="1"/>
</dbReference>
<dbReference type="InterPro" id="IPR016186">
    <property type="entry name" value="C-type_lectin-like/link_sf"/>
</dbReference>
<evidence type="ECO:0000313" key="2">
    <source>
        <dbReference type="Proteomes" id="UP001328107"/>
    </source>
</evidence>
<dbReference type="SUPFAM" id="SSF56436">
    <property type="entry name" value="C-type lectin-like"/>
    <property type="match status" value="1"/>
</dbReference>
<proteinExistence type="predicted"/>
<evidence type="ECO:0000313" key="1">
    <source>
        <dbReference type="EMBL" id="GMR49664.1"/>
    </source>
</evidence>
<feature type="non-terminal residue" evidence="1">
    <location>
        <position position="84"/>
    </location>
</feature>
<protein>
    <recommendedName>
        <fullName evidence="3">C-type lectin</fullName>
    </recommendedName>
</protein>
<dbReference type="AlphaFoldDB" id="A0AAN5I2T8"/>